<name>A0AAD4PKC3_9MUSC</name>
<organism evidence="3 4">
    <name type="scientific">Drosophila rubida</name>
    <dbReference type="NCBI Taxonomy" id="30044"/>
    <lineage>
        <taxon>Eukaryota</taxon>
        <taxon>Metazoa</taxon>
        <taxon>Ecdysozoa</taxon>
        <taxon>Arthropoda</taxon>
        <taxon>Hexapoda</taxon>
        <taxon>Insecta</taxon>
        <taxon>Pterygota</taxon>
        <taxon>Neoptera</taxon>
        <taxon>Endopterygota</taxon>
        <taxon>Diptera</taxon>
        <taxon>Brachycera</taxon>
        <taxon>Muscomorpha</taxon>
        <taxon>Ephydroidea</taxon>
        <taxon>Drosophilidae</taxon>
        <taxon>Drosophila</taxon>
    </lineage>
</organism>
<evidence type="ECO:0000313" key="3">
    <source>
        <dbReference type="EMBL" id="KAH8370327.1"/>
    </source>
</evidence>
<accession>A0AAD4PKC3</accession>
<evidence type="ECO:0000256" key="1">
    <source>
        <dbReference type="SAM" id="MobiDB-lite"/>
    </source>
</evidence>
<protein>
    <submittedName>
        <fullName evidence="3">Uncharacterized protein</fullName>
    </submittedName>
</protein>
<feature type="transmembrane region" description="Helical" evidence="2">
    <location>
        <begin position="271"/>
        <end position="298"/>
    </location>
</feature>
<reference evidence="3" key="1">
    <citation type="journal article" date="2021" name="Mol. Ecol. Resour.">
        <title>Phylogenomic analyses of the genus Drosophila reveals genomic signals of climate adaptation.</title>
        <authorList>
            <person name="Li F."/>
            <person name="Rane R.V."/>
            <person name="Luria V."/>
            <person name="Xiong Z."/>
            <person name="Chen J."/>
            <person name="Li Z."/>
            <person name="Catullo R.A."/>
            <person name="Griffin P.C."/>
            <person name="Schiffer M."/>
            <person name="Pearce S."/>
            <person name="Lee S.F."/>
            <person name="McElroy K."/>
            <person name="Stocker A."/>
            <person name="Shirriffs J."/>
            <person name="Cockerell F."/>
            <person name="Coppin C."/>
            <person name="Sgro C.M."/>
            <person name="Karger A."/>
            <person name="Cain J.W."/>
            <person name="Weber J.A."/>
            <person name="Santpere G."/>
            <person name="Kirschner M.W."/>
            <person name="Hoffmann A.A."/>
            <person name="Oakeshott J.G."/>
            <person name="Zhang G."/>
        </authorList>
    </citation>
    <scope>NUCLEOTIDE SEQUENCE</scope>
    <source>
        <strain evidence="3">BGI-SZ-2011g</strain>
    </source>
</reference>
<keyword evidence="4" id="KW-1185">Reference proteome</keyword>
<dbReference type="AlphaFoldDB" id="A0AAD4PKC3"/>
<sequence length="330" mass="37629">MHKKMYKRNPARDDPDELVELYKNKSFQAKSLSATRVSSVKFSADGQMSTKCEKCQQIGDRHVTANLELPALKERCATGADEKLYKLSKQLAEGVVELPADDANQASLNESHQTGHKSGMTWENYSKLYDEEGKLRETCFTNEYSAVAVTIAAKIQPQELQVQHKSEEQAKKKLKHKKTTASNKSHSTDSAGDTRSDSVHDNAPKKVTPTRKFELATEEQRAAMLDLAKCEAEQEIKKLSQQVNPIPSPIVKSFNVLRRMLQFACDFIDDYYGFTILLPLGIGIFLVYILFVDVSLYVNEEQRYLRKMRSSGVLLKWFYYVMHLLKVRIF</sequence>
<evidence type="ECO:0000313" key="4">
    <source>
        <dbReference type="Proteomes" id="UP001200034"/>
    </source>
</evidence>
<dbReference type="Proteomes" id="UP001200034">
    <property type="component" value="Unassembled WGS sequence"/>
</dbReference>
<dbReference type="EMBL" id="JAJJHW010002585">
    <property type="protein sequence ID" value="KAH8370327.1"/>
    <property type="molecule type" value="Genomic_DNA"/>
</dbReference>
<feature type="region of interest" description="Disordered" evidence="1">
    <location>
        <begin position="159"/>
        <end position="212"/>
    </location>
</feature>
<evidence type="ECO:0000256" key="2">
    <source>
        <dbReference type="SAM" id="Phobius"/>
    </source>
</evidence>
<feature type="compositionally biased region" description="Basic and acidic residues" evidence="1">
    <location>
        <begin position="192"/>
        <end position="204"/>
    </location>
</feature>
<comment type="caution">
    <text evidence="3">The sequence shown here is derived from an EMBL/GenBank/DDBJ whole genome shotgun (WGS) entry which is preliminary data.</text>
</comment>
<keyword evidence="2" id="KW-0472">Membrane</keyword>
<keyword evidence="2" id="KW-0812">Transmembrane</keyword>
<keyword evidence="2" id="KW-1133">Transmembrane helix</keyword>
<feature type="compositionally biased region" description="Basic and acidic residues" evidence="1">
    <location>
        <begin position="162"/>
        <end position="171"/>
    </location>
</feature>
<proteinExistence type="predicted"/>
<gene>
    <name evidence="3" type="ORF">KR093_003080</name>
</gene>